<proteinExistence type="predicted"/>
<dbReference type="InterPro" id="IPR019853">
    <property type="entry name" value="GldB-like"/>
</dbReference>
<protein>
    <submittedName>
        <fullName evidence="2">Gliding motility lipoprotein GldB</fullName>
    </submittedName>
</protein>
<reference evidence="2 3" key="1">
    <citation type="submission" date="2018-08" db="EMBL/GenBank/DDBJ databases">
        <title>A genome reference for cultivated species of the human gut microbiota.</title>
        <authorList>
            <person name="Zou Y."/>
            <person name="Xue W."/>
            <person name="Luo G."/>
        </authorList>
    </citation>
    <scope>NUCLEOTIDE SEQUENCE [LARGE SCALE GENOMIC DNA]</scope>
    <source>
        <strain evidence="2 3">AM40-30BH</strain>
    </source>
</reference>
<organism evidence="2 3">
    <name type="scientific">Bacteroides nordii</name>
    <dbReference type="NCBI Taxonomy" id="291645"/>
    <lineage>
        <taxon>Bacteria</taxon>
        <taxon>Pseudomonadati</taxon>
        <taxon>Bacteroidota</taxon>
        <taxon>Bacteroidia</taxon>
        <taxon>Bacteroidales</taxon>
        <taxon>Bacteroidaceae</taxon>
        <taxon>Bacteroides</taxon>
    </lineage>
</organism>
<feature type="signal peptide" evidence="1">
    <location>
        <begin position="1"/>
        <end position="18"/>
    </location>
</feature>
<dbReference type="RefSeq" id="WP_002559374.1">
    <property type="nucleotide sequence ID" value="NZ_CABJFV010000002.1"/>
</dbReference>
<name>A0A413VVT6_9BACE</name>
<accession>A0A413VVT6</accession>
<dbReference type="GeneID" id="69500858"/>
<feature type="chain" id="PRO_5019442257" evidence="1">
    <location>
        <begin position="19"/>
        <end position="335"/>
    </location>
</feature>
<keyword evidence="1" id="KW-0732">Signal</keyword>
<keyword evidence="2" id="KW-0449">Lipoprotein</keyword>
<sequence length="335" mass="39008">MKLRNPLLLIILCVFAVACRMGTGENALLHNEENGISIVRYDKLQNEYVRSNSFSALQKMNMEYRQPTKILIEEVLGLGQVNDDTISLRLRTFYSDTTLLRLMADVETRFPDLGEVEKGLTKGFKRLKKEVPDIKIPNVYSQISAFNESVVLSDTLLGISLDKYMGEDYPLYKRFYYDYQCRSMRPDRIVPDCFVFYLLSKYAFPFQEGSCLLDMMLHYGKINYVVQKLLGYRSTGEAMGYDDAEEKWCQENERNVWEYMLANQHLYARDPMIVRKYMKPAPFTAFFGENAPALIGTWMGTCIVSSYMKKHKDVSLQQLLETTDYHRMLQESGYK</sequence>
<evidence type="ECO:0000313" key="2">
    <source>
        <dbReference type="EMBL" id="RHB37663.1"/>
    </source>
</evidence>
<evidence type="ECO:0000313" key="3">
    <source>
        <dbReference type="Proteomes" id="UP000284379"/>
    </source>
</evidence>
<evidence type="ECO:0000256" key="1">
    <source>
        <dbReference type="SAM" id="SignalP"/>
    </source>
</evidence>
<dbReference type="AlphaFoldDB" id="A0A413VVT6"/>
<gene>
    <name evidence="2" type="ORF">DW888_03580</name>
</gene>
<dbReference type="EMBL" id="QSGO01000002">
    <property type="protein sequence ID" value="RHB37663.1"/>
    <property type="molecule type" value="Genomic_DNA"/>
</dbReference>
<comment type="caution">
    <text evidence="2">The sequence shown here is derived from an EMBL/GenBank/DDBJ whole genome shotgun (WGS) entry which is preliminary data.</text>
</comment>
<dbReference type="Pfam" id="PF25594">
    <property type="entry name" value="GldB_lipo"/>
    <property type="match status" value="1"/>
</dbReference>
<dbReference type="PROSITE" id="PS51257">
    <property type="entry name" value="PROKAR_LIPOPROTEIN"/>
    <property type="match status" value="1"/>
</dbReference>
<dbReference type="Proteomes" id="UP000284379">
    <property type="component" value="Unassembled WGS sequence"/>
</dbReference>